<keyword evidence="3" id="KW-1185">Reference proteome</keyword>
<dbReference type="RefSeq" id="WP_053602329.1">
    <property type="nucleotide sequence ID" value="NZ_CP012600.1"/>
</dbReference>
<evidence type="ECO:0000259" key="1">
    <source>
        <dbReference type="Pfam" id="PF13556"/>
    </source>
</evidence>
<protein>
    <recommendedName>
        <fullName evidence="1">PucR C-terminal helix-turn-helix domain-containing protein</fullName>
    </recommendedName>
</protein>
<dbReference type="EMBL" id="CP012600">
    <property type="protein sequence ID" value="ALC80590.1"/>
    <property type="molecule type" value="Genomic_DNA"/>
</dbReference>
<dbReference type="InterPro" id="IPR009057">
    <property type="entry name" value="Homeodomain-like_sf"/>
</dbReference>
<dbReference type="InterPro" id="IPR042070">
    <property type="entry name" value="PucR_C-HTH_sf"/>
</dbReference>
<dbReference type="AlphaFoldDB" id="A0A0M4G6Q8"/>
<accession>A0A0M4G6Q8</accession>
<feature type="domain" description="PucR C-terminal helix-turn-helix" evidence="1">
    <location>
        <begin position="236"/>
        <end position="289"/>
    </location>
</feature>
<dbReference type="OrthoDB" id="9792148at2"/>
<dbReference type="InterPro" id="IPR025736">
    <property type="entry name" value="PucR_C-HTH_dom"/>
</dbReference>
<evidence type="ECO:0000313" key="2">
    <source>
        <dbReference type="EMBL" id="ALC80590.1"/>
    </source>
</evidence>
<gene>
    <name evidence="2" type="ORF">AM592_02595</name>
</gene>
<dbReference type="Proteomes" id="UP000067625">
    <property type="component" value="Chromosome"/>
</dbReference>
<sequence length="300" mass="34416">MLKRLKKTYGSSFITSIPAGSSKDYIWFQTDQKETFGLLRSAITDQEKKLLSTLFHRIFLPEQKELSSAEMNWYGYLFRDQPLRNAKHSISVQPHFLRLSHSIEEQDELKSAIKGFFEDAVILWTDNQQILILQPDPIEPLSGADRKELTDAITGDFLVNCFLYSGQLHKLDNHVKVKIQAEQMIFKWLGNLPLFNNNPSSFYHSLPLLISAAPHTVSAEALSELVVEALADKEILRTIRTYFECDLNASLAAKKLFIHRNSLQYRIDKFIEKTGIDIRHFQEAAAVQMIQSILLTSRLS</sequence>
<evidence type="ECO:0000313" key="3">
    <source>
        <dbReference type="Proteomes" id="UP000067625"/>
    </source>
</evidence>
<dbReference type="STRING" id="1441095.AM592_02595"/>
<dbReference type="PANTHER" id="PTHR33744:SF15">
    <property type="entry name" value="CARBOHYDRATE DIACID REGULATOR"/>
    <property type="match status" value="1"/>
</dbReference>
<dbReference type="PANTHER" id="PTHR33744">
    <property type="entry name" value="CARBOHYDRATE DIACID REGULATOR"/>
    <property type="match status" value="1"/>
</dbReference>
<organism evidence="2 3">
    <name type="scientific">Bacillus gobiensis</name>
    <dbReference type="NCBI Taxonomy" id="1441095"/>
    <lineage>
        <taxon>Bacteria</taxon>
        <taxon>Bacillati</taxon>
        <taxon>Bacillota</taxon>
        <taxon>Bacilli</taxon>
        <taxon>Bacillales</taxon>
        <taxon>Bacillaceae</taxon>
        <taxon>Bacillus</taxon>
    </lineage>
</organism>
<dbReference type="Gene3D" id="1.10.10.2840">
    <property type="entry name" value="PucR C-terminal helix-turn-helix domain"/>
    <property type="match status" value="1"/>
</dbReference>
<dbReference type="Pfam" id="PF13556">
    <property type="entry name" value="HTH_30"/>
    <property type="match status" value="1"/>
</dbReference>
<dbReference type="PATRIC" id="fig|1441095.3.peg.564"/>
<dbReference type="InterPro" id="IPR051448">
    <property type="entry name" value="CdaR-like_regulators"/>
</dbReference>
<dbReference type="SUPFAM" id="SSF46689">
    <property type="entry name" value="Homeodomain-like"/>
    <property type="match status" value="1"/>
</dbReference>
<proteinExistence type="predicted"/>
<reference evidence="2 3" key="2">
    <citation type="journal article" date="2016" name="Int. J. Syst. Evol. Microbiol.">
        <title>Bacillus gobiensis sp. nov., isolated from a soil sample.</title>
        <authorList>
            <person name="Liu B."/>
            <person name="Liu G.H."/>
            <person name="Cetin S."/>
            <person name="Schumann P."/>
            <person name="Pan Z.Z."/>
            <person name="Chen Q.Q."/>
        </authorList>
    </citation>
    <scope>NUCLEOTIDE SEQUENCE [LARGE SCALE GENOMIC DNA]</scope>
    <source>
        <strain evidence="2 3">FJAT-4402</strain>
    </source>
</reference>
<reference evidence="3" key="1">
    <citation type="submission" date="2015-08" db="EMBL/GenBank/DDBJ databases">
        <title>Genome sequencing project for genomic taxonomy and phylogenomics of Bacillus-like bacteria.</title>
        <authorList>
            <person name="Liu B."/>
            <person name="Wang J."/>
            <person name="Zhu Y."/>
            <person name="Liu G."/>
            <person name="Chen Q."/>
            <person name="Chen Z."/>
            <person name="Lan J."/>
            <person name="Che J."/>
            <person name="Ge C."/>
            <person name="Shi H."/>
            <person name="Pan Z."/>
            <person name="Liu X."/>
        </authorList>
    </citation>
    <scope>NUCLEOTIDE SEQUENCE [LARGE SCALE GENOMIC DNA]</scope>
    <source>
        <strain evidence="3">FJAT-4402</strain>
    </source>
</reference>
<name>A0A0M4G6Q8_9BACI</name>